<proteinExistence type="inferred from homology"/>
<dbReference type="InterPro" id="IPR013786">
    <property type="entry name" value="AcylCoA_DH/ox_N"/>
</dbReference>
<dbReference type="EMBL" id="JMIX01000005">
    <property type="protein sequence ID" value="KEO96413.1"/>
    <property type="molecule type" value="Genomic_DNA"/>
</dbReference>
<dbReference type="SUPFAM" id="SSF56645">
    <property type="entry name" value="Acyl-CoA dehydrogenase NM domain-like"/>
    <property type="match status" value="1"/>
</dbReference>
<dbReference type="PROSITE" id="PS00072">
    <property type="entry name" value="ACYL_COA_DH_1"/>
    <property type="match status" value="1"/>
</dbReference>
<keyword evidence="4 6" id="KW-0274">FAD</keyword>
<dbReference type="Pfam" id="PF00441">
    <property type="entry name" value="Acyl-CoA_dh_1"/>
    <property type="match status" value="1"/>
</dbReference>
<evidence type="ECO:0000256" key="5">
    <source>
        <dbReference type="ARBA" id="ARBA00023002"/>
    </source>
</evidence>
<dbReference type="InterPro" id="IPR006089">
    <property type="entry name" value="Acyl-CoA_DH_CS"/>
</dbReference>
<dbReference type="SUPFAM" id="SSF47203">
    <property type="entry name" value="Acyl-CoA dehydrogenase C-terminal domain-like"/>
    <property type="match status" value="1"/>
</dbReference>
<evidence type="ECO:0000256" key="3">
    <source>
        <dbReference type="ARBA" id="ARBA00022630"/>
    </source>
</evidence>
<dbReference type="InterPro" id="IPR046373">
    <property type="entry name" value="Acyl-CoA_Oxase/DH_mid-dom_sf"/>
</dbReference>
<dbReference type="FunFam" id="1.20.140.10:FF:000001">
    <property type="entry name" value="Acyl-CoA dehydrogenase"/>
    <property type="match status" value="1"/>
</dbReference>
<dbReference type="InterPro" id="IPR037069">
    <property type="entry name" value="AcylCoA_DH/ox_N_sf"/>
</dbReference>
<sequence>MNAPIANPARTNPGMDEETFEQFAEQLQRYVRERLIPAEKDVIENDRVPEDILNEMREMGLFGISVPQEYGGAGLNTRQYARVVNIMSYAAPAFRSIFSINIGMFASALKNGGTEAQRQEWYPKLIEGRIACFGLTEPGSGSDSAAMQTTAVPDPDGNGWILNGSKRYITNAPHADVALIMARTEKEALPKNAHVSAFIVPMDTPGISTGSPDKKMGQAGSHISDIMLDDVKVPGDALLGGETGQGFRFAMQSLDNGRISVGAAATAYARRALDSALRYANERKAFGEPIARFQLIQAMLADSETEIYAAECMMKDVTERVDRGENTIAKAAAFKVFASEMCGRVVDRVVQIYGGAGYLAEYDAERFYRDARIYRIYEGTTQILQLQIAKHMLREWEKVHG</sequence>
<accession>A0A074MX42</accession>
<dbReference type="Pfam" id="PF02771">
    <property type="entry name" value="Acyl-CoA_dh_N"/>
    <property type="match status" value="1"/>
</dbReference>
<dbReference type="PATRIC" id="fig|39960.10.peg.3011"/>
<dbReference type="GO" id="GO:0050660">
    <property type="term" value="F:flavin adenine dinucleotide binding"/>
    <property type="evidence" value="ECO:0007669"/>
    <property type="project" value="InterPro"/>
</dbReference>
<keyword evidence="11" id="KW-1185">Reference proteome</keyword>
<dbReference type="AlphaFoldDB" id="A0A074MX42"/>
<dbReference type="PANTHER" id="PTHR43884">
    <property type="entry name" value="ACYL-COA DEHYDROGENASE"/>
    <property type="match status" value="1"/>
</dbReference>
<dbReference type="GO" id="GO:0003995">
    <property type="term" value="F:acyl-CoA dehydrogenase activity"/>
    <property type="evidence" value="ECO:0007669"/>
    <property type="project" value="InterPro"/>
</dbReference>
<evidence type="ECO:0000256" key="6">
    <source>
        <dbReference type="RuleBase" id="RU362125"/>
    </source>
</evidence>
<dbReference type="Gene3D" id="1.20.140.10">
    <property type="entry name" value="Butyryl-CoA Dehydrogenase, subunit A, domain 3"/>
    <property type="match status" value="1"/>
</dbReference>
<keyword evidence="5 6" id="KW-0560">Oxidoreductase</keyword>
<evidence type="ECO:0000313" key="10">
    <source>
        <dbReference type="EMBL" id="KEO96413.1"/>
    </source>
</evidence>
<comment type="similarity">
    <text evidence="2 6">Belongs to the acyl-CoA dehydrogenase family.</text>
</comment>
<evidence type="ECO:0000313" key="11">
    <source>
        <dbReference type="Proteomes" id="UP000027866"/>
    </source>
</evidence>
<name>A0A074MX42_9SPHN</name>
<dbReference type="PIRSF" id="PIRSF016578">
    <property type="entry name" value="HsaA"/>
    <property type="match status" value="1"/>
</dbReference>
<evidence type="ECO:0000259" key="9">
    <source>
        <dbReference type="Pfam" id="PF02771"/>
    </source>
</evidence>
<dbReference type="InterPro" id="IPR036250">
    <property type="entry name" value="AcylCo_DH-like_C"/>
</dbReference>
<feature type="domain" description="Acyl-CoA oxidase/dehydrogenase middle" evidence="8">
    <location>
        <begin position="132"/>
        <end position="231"/>
    </location>
</feature>
<keyword evidence="3 6" id="KW-0285">Flavoprotein</keyword>
<dbReference type="KEGG" id="elq:Ga0102493_11759"/>
<comment type="caution">
    <text evidence="10">The sequence shown here is derived from an EMBL/GenBank/DDBJ whole genome shotgun (WGS) entry which is preliminary data.</text>
</comment>
<dbReference type="FunFam" id="2.40.110.10:FF:000002">
    <property type="entry name" value="Acyl-CoA dehydrogenase fadE12"/>
    <property type="match status" value="1"/>
</dbReference>
<reference evidence="10 11" key="1">
    <citation type="submission" date="2014-04" db="EMBL/GenBank/DDBJ databases">
        <title>A comprehensive comparison of genomes of Erythrobacter spp. Strains.</title>
        <authorList>
            <person name="Zheng Q."/>
        </authorList>
    </citation>
    <scope>NUCLEOTIDE SEQUENCE [LARGE SCALE GENOMIC DNA]</scope>
    <source>
        <strain evidence="10 11">DSM 8509</strain>
    </source>
</reference>
<evidence type="ECO:0000256" key="4">
    <source>
        <dbReference type="ARBA" id="ARBA00022827"/>
    </source>
</evidence>
<comment type="cofactor">
    <cofactor evidence="1 6">
        <name>FAD</name>
        <dbReference type="ChEBI" id="CHEBI:57692"/>
    </cofactor>
</comment>
<feature type="domain" description="Acyl-CoA dehydrogenase/oxidase N-terminal" evidence="9">
    <location>
        <begin position="18"/>
        <end position="128"/>
    </location>
</feature>
<dbReference type="InterPro" id="IPR009100">
    <property type="entry name" value="AcylCoA_DH/oxidase_NM_dom_sf"/>
</dbReference>
<dbReference type="Gene3D" id="2.40.110.10">
    <property type="entry name" value="Butyryl-CoA Dehydrogenase, subunit A, domain 2"/>
    <property type="match status" value="1"/>
</dbReference>
<dbReference type="PANTHER" id="PTHR43884:SF40">
    <property type="entry name" value="ACYL-COA DEHYDROGENASE"/>
    <property type="match status" value="1"/>
</dbReference>
<dbReference type="InterPro" id="IPR006091">
    <property type="entry name" value="Acyl-CoA_Oxase/DH_mid-dom"/>
</dbReference>
<protein>
    <submittedName>
        <fullName evidence="10">Acyl-CoA dehydrogenase</fullName>
    </submittedName>
</protein>
<evidence type="ECO:0000256" key="1">
    <source>
        <dbReference type="ARBA" id="ARBA00001974"/>
    </source>
</evidence>
<organism evidence="10 11">
    <name type="scientific">Erythrobacter litoralis</name>
    <dbReference type="NCBI Taxonomy" id="39960"/>
    <lineage>
        <taxon>Bacteria</taxon>
        <taxon>Pseudomonadati</taxon>
        <taxon>Pseudomonadota</taxon>
        <taxon>Alphaproteobacteria</taxon>
        <taxon>Sphingomonadales</taxon>
        <taxon>Erythrobacteraceae</taxon>
        <taxon>Erythrobacter/Porphyrobacter group</taxon>
        <taxon>Erythrobacter</taxon>
    </lineage>
</organism>
<evidence type="ECO:0000259" key="7">
    <source>
        <dbReference type="Pfam" id="PF00441"/>
    </source>
</evidence>
<dbReference type="PROSITE" id="PS00073">
    <property type="entry name" value="ACYL_COA_DH_2"/>
    <property type="match status" value="1"/>
</dbReference>
<dbReference type="RefSeq" id="WP_051697785.1">
    <property type="nucleotide sequence ID" value="NZ_CP017057.1"/>
</dbReference>
<evidence type="ECO:0000256" key="2">
    <source>
        <dbReference type="ARBA" id="ARBA00009347"/>
    </source>
</evidence>
<dbReference type="Pfam" id="PF02770">
    <property type="entry name" value="Acyl-CoA_dh_M"/>
    <property type="match status" value="1"/>
</dbReference>
<feature type="domain" description="Acyl-CoA dehydrogenase/oxidase C-terminal" evidence="7">
    <location>
        <begin position="244"/>
        <end position="393"/>
    </location>
</feature>
<dbReference type="InterPro" id="IPR009075">
    <property type="entry name" value="AcylCo_DH/oxidase_C"/>
</dbReference>
<gene>
    <name evidence="10" type="ORF">EH32_09285</name>
</gene>
<evidence type="ECO:0000259" key="8">
    <source>
        <dbReference type="Pfam" id="PF02770"/>
    </source>
</evidence>
<dbReference type="Proteomes" id="UP000027866">
    <property type="component" value="Unassembled WGS sequence"/>
</dbReference>
<dbReference type="Gene3D" id="1.10.540.10">
    <property type="entry name" value="Acyl-CoA dehydrogenase/oxidase, N-terminal domain"/>
    <property type="match status" value="1"/>
</dbReference>